<dbReference type="RefSeq" id="WP_124936945.1">
    <property type="nucleotide sequence ID" value="NZ_RJVQ01000003.1"/>
</dbReference>
<evidence type="ECO:0000256" key="2">
    <source>
        <dbReference type="PROSITE-ProRule" id="PRU00703"/>
    </source>
</evidence>
<dbReference type="EMBL" id="RJVQ01000003">
    <property type="protein sequence ID" value="RQW63482.1"/>
    <property type="molecule type" value="Genomic_DNA"/>
</dbReference>
<evidence type="ECO:0000313" key="5">
    <source>
        <dbReference type="EMBL" id="RQW63482.1"/>
    </source>
</evidence>
<keyword evidence="6" id="KW-1185">Reference proteome</keyword>
<dbReference type="InterPro" id="IPR018821">
    <property type="entry name" value="DUF294_put_nucleoTrafse_sb-bd"/>
</dbReference>
<feature type="domain" description="CBS" evidence="4">
    <location>
        <begin position="230"/>
        <end position="285"/>
    </location>
</feature>
<reference evidence="5 6" key="1">
    <citation type="submission" date="2018-11" db="EMBL/GenBank/DDBJ databases">
        <title>Vibrio LJC006 sp. nov., isolated from seawater during the bloom of the enteromorpha.</title>
        <authorList>
            <person name="Liang J."/>
        </authorList>
    </citation>
    <scope>NUCLEOTIDE SEQUENCE [LARGE SCALE GENOMIC DNA]</scope>
    <source>
        <strain evidence="5 6">LJC006</strain>
    </source>
</reference>
<dbReference type="Pfam" id="PF10335">
    <property type="entry name" value="DUF294_C"/>
    <property type="match status" value="1"/>
</dbReference>
<feature type="domain" description="Cyclic nucleotide-binding" evidence="3">
    <location>
        <begin position="17"/>
        <end position="115"/>
    </location>
</feature>
<dbReference type="AlphaFoldDB" id="A0A3N9U1U3"/>
<dbReference type="PROSITE" id="PS51371">
    <property type="entry name" value="CBS"/>
    <property type="match status" value="2"/>
</dbReference>
<dbReference type="CDD" id="cd05401">
    <property type="entry name" value="NT_GlnE_GlnD_like"/>
    <property type="match status" value="1"/>
</dbReference>
<evidence type="ECO:0000313" key="6">
    <source>
        <dbReference type="Proteomes" id="UP000281112"/>
    </source>
</evidence>
<dbReference type="PANTHER" id="PTHR43080">
    <property type="entry name" value="CBS DOMAIN-CONTAINING PROTEIN CBSX3, MITOCHONDRIAL"/>
    <property type="match status" value="1"/>
</dbReference>
<dbReference type="Gene3D" id="2.60.120.10">
    <property type="entry name" value="Jelly Rolls"/>
    <property type="match status" value="1"/>
</dbReference>
<dbReference type="InterPro" id="IPR046342">
    <property type="entry name" value="CBS_dom_sf"/>
</dbReference>
<dbReference type="InterPro" id="IPR000595">
    <property type="entry name" value="cNMP-bd_dom"/>
</dbReference>
<dbReference type="Pfam" id="PF00027">
    <property type="entry name" value="cNMP_binding"/>
    <property type="match status" value="1"/>
</dbReference>
<name>A0A3N9U1U3_9VIBR</name>
<dbReference type="InterPro" id="IPR014710">
    <property type="entry name" value="RmlC-like_jellyroll"/>
</dbReference>
<dbReference type="InterPro" id="IPR051257">
    <property type="entry name" value="Diverse_CBS-Domain"/>
</dbReference>
<comment type="caution">
    <text evidence="5">The sequence shown here is derived from an EMBL/GenBank/DDBJ whole genome shotgun (WGS) entry which is preliminary data.</text>
</comment>
<organism evidence="5 6">
    <name type="scientific">Vibrio viridaestus</name>
    <dbReference type="NCBI Taxonomy" id="2487322"/>
    <lineage>
        <taxon>Bacteria</taxon>
        <taxon>Pseudomonadati</taxon>
        <taxon>Pseudomonadota</taxon>
        <taxon>Gammaproteobacteria</taxon>
        <taxon>Vibrionales</taxon>
        <taxon>Vibrionaceae</taxon>
        <taxon>Vibrio</taxon>
    </lineage>
</organism>
<proteinExistence type="predicted"/>
<dbReference type="SMART" id="SM00116">
    <property type="entry name" value="CBS"/>
    <property type="match status" value="2"/>
</dbReference>
<keyword evidence="1 2" id="KW-0129">CBS domain</keyword>
<protein>
    <submittedName>
        <fullName evidence="5">Cyclic nucleotide-binding/CBS domain-containing protein</fullName>
    </submittedName>
</protein>
<dbReference type="SMART" id="SM00100">
    <property type="entry name" value="cNMP"/>
    <property type="match status" value="1"/>
</dbReference>
<dbReference type="SUPFAM" id="SSF51206">
    <property type="entry name" value="cAMP-binding domain-like"/>
    <property type="match status" value="1"/>
</dbReference>
<dbReference type="Pfam" id="PF00571">
    <property type="entry name" value="CBS"/>
    <property type="match status" value="2"/>
</dbReference>
<dbReference type="Pfam" id="PF03445">
    <property type="entry name" value="DUF294"/>
    <property type="match status" value="1"/>
</dbReference>
<accession>A0A3N9U1U3</accession>
<dbReference type="InterPro" id="IPR005105">
    <property type="entry name" value="GlnD_Uridyltrans_N"/>
</dbReference>
<dbReference type="PROSITE" id="PS50042">
    <property type="entry name" value="CNMP_BINDING_3"/>
    <property type="match status" value="1"/>
</dbReference>
<dbReference type="OrthoDB" id="9808528at2"/>
<sequence>MQPELLDIKQFLLQYPPFSEIPEEEVEELVHHIEISYYRSDTDIIPFGGKLRDLYIIRSGAVELYRRKGELYNRLTEGDCFGQMGLLTDNKVVFPAKAIEDTLVYCLPDTYFQELYEKHEAFAEYVEVDDKARLRQAVSNTGEQNDLTTSKVKKLLMGGSPWIDKNSTIRDAAQKMADENYSALLILDNEINLDTEEDVSSLIGIITDRDLCTRVLATGLSRDENIAEVMSTELISLDHNAYVYEAILAMLRYKVNHLPVMKEGKPIGIIETYDIVRYESQNSLLLVNSIFHQNSIEELESVSKQVDESFVRMVNEDANAHMIGTAMSVVGRSFKQRIIELAEIELGAPPIPYCFVAMGSMGRDEQLLVTDQDNAIILDDKYDEDKHGEYFAALSTIVCDGLARCGYSYCTGDIMASNPMWRMTRKEWEECFADWIDNPNAKALLNASIFFDLDGVYGRVKWAEQLNSFIVRRAKKNNRFLACLARNALNRTPPLGFFKNFVMEKDGRHNNSINMKRRGTAPLADVIRVHALAVGSRAKNSFERLDDIIEAGVLPKGRGADLRDAMEFISMVRIRHQAYDVENGIDPDNNVEPENLSDFERRNLKDAFQVLSNAQNFLKYRYQGNKGLK</sequence>
<feature type="domain" description="CBS" evidence="4">
    <location>
        <begin position="156"/>
        <end position="224"/>
    </location>
</feature>
<dbReference type="PANTHER" id="PTHR43080:SF2">
    <property type="entry name" value="CBS DOMAIN-CONTAINING PROTEIN"/>
    <property type="match status" value="1"/>
</dbReference>
<dbReference type="CDD" id="cd04587">
    <property type="entry name" value="CBS_pair_CAP-ED_NT_Pol-beta-like_DUF294_assoc"/>
    <property type="match status" value="1"/>
</dbReference>
<dbReference type="InterPro" id="IPR018490">
    <property type="entry name" value="cNMP-bd_dom_sf"/>
</dbReference>
<dbReference type="CDD" id="cd00038">
    <property type="entry name" value="CAP_ED"/>
    <property type="match status" value="1"/>
</dbReference>
<gene>
    <name evidence="5" type="ORF">EES38_09550</name>
</gene>
<dbReference type="InterPro" id="IPR000644">
    <property type="entry name" value="CBS_dom"/>
</dbReference>
<dbReference type="Gene3D" id="3.10.580.10">
    <property type="entry name" value="CBS-domain"/>
    <property type="match status" value="1"/>
</dbReference>
<dbReference type="Proteomes" id="UP000281112">
    <property type="component" value="Unassembled WGS sequence"/>
</dbReference>
<evidence type="ECO:0000259" key="3">
    <source>
        <dbReference type="PROSITE" id="PS50042"/>
    </source>
</evidence>
<dbReference type="GO" id="GO:0008773">
    <property type="term" value="F:[protein-PII] uridylyltransferase activity"/>
    <property type="evidence" value="ECO:0007669"/>
    <property type="project" value="InterPro"/>
</dbReference>
<dbReference type="SUPFAM" id="SSF54631">
    <property type="entry name" value="CBS-domain pair"/>
    <property type="match status" value="1"/>
</dbReference>
<evidence type="ECO:0000256" key="1">
    <source>
        <dbReference type="ARBA" id="ARBA00023122"/>
    </source>
</evidence>
<evidence type="ECO:0000259" key="4">
    <source>
        <dbReference type="PROSITE" id="PS51371"/>
    </source>
</evidence>